<accession>A0A2U1PU94</accession>
<organism evidence="3 4">
    <name type="scientific">Artemisia annua</name>
    <name type="common">Sweet wormwood</name>
    <dbReference type="NCBI Taxonomy" id="35608"/>
    <lineage>
        <taxon>Eukaryota</taxon>
        <taxon>Viridiplantae</taxon>
        <taxon>Streptophyta</taxon>
        <taxon>Embryophyta</taxon>
        <taxon>Tracheophyta</taxon>
        <taxon>Spermatophyta</taxon>
        <taxon>Magnoliopsida</taxon>
        <taxon>eudicotyledons</taxon>
        <taxon>Gunneridae</taxon>
        <taxon>Pentapetalae</taxon>
        <taxon>asterids</taxon>
        <taxon>campanulids</taxon>
        <taxon>Asterales</taxon>
        <taxon>Asteraceae</taxon>
        <taxon>Asteroideae</taxon>
        <taxon>Anthemideae</taxon>
        <taxon>Artemisiinae</taxon>
        <taxon>Artemisia</taxon>
    </lineage>
</organism>
<dbReference type="OrthoDB" id="1900198at2759"/>
<proteinExistence type="predicted"/>
<evidence type="ECO:0000313" key="3">
    <source>
        <dbReference type="EMBL" id="PWA89338.1"/>
    </source>
</evidence>
<dbReference type="PANTHER" id="PTHR45786:SF66">
    <property type="entry name" value="HOOK MOTIF PROTEIN, PUTATIVE-RELATED"/>
    <property type="match status" value="1"/>
</dbReference>
<reference evidence="3 4" key="1">
    <citation type="journal article" date="2018" name="Mol. Plant">
        <title>The genome of Artemisia annua provides insight into the evolution of Asteraceae family and artemisinin biosynthesis.</title>
        <authorList>
            <person name="Shen Q."/>
            <person name="Zhang L."/>
            <person name="Liao Z."/>
            <person name="Wang S."/>
            <person name="Yan T."/>
            <person name="Shi P."/>
            <person name="Liu M."/>
            <person name="Fu X."/>
            <person name="Pan Q."/>
            <person name="Wang Y."/>
            <person name="Lv Z."/>
            <person name="Lu X."/>
            <person name="Zhang F."/>
            <person name="Jiang W."/>
            <person name="Ma Y."/>
            <person name="Chen M."/>
            <person name="Hao X."/>
            <person name="Li L."/>
            <person name="Tang Y."/>
            <person name="Lv G."/>
            <person name="Zhou Y."/>
            <person name="Sun X."/>
            <person name="Brodelius P.E."/>
            <person name="Rose J.K.C."/>
            <person name="Tang K."/>
        </authorList>
    </citation>
    <scope>NUCLEOTIDE SEQUENCE [LARGE SCALE GENOMIC DNA]</scope>
    <source>
        <strain evidence="4">cv. Huhao1</strain>
        <tissue evidence="3">Leaf</tissue>
    </source>
</reference>
<feature type="region of interest" description="Disordered" evidence="1">
    <location>
        <begin position="80"/>
        <end position="101"/>
    </location>
</feature>
<dbReference type="EMBL" id="PKPP01000728">
    <property type="protein sequence ID" value="PWA89338.1"/>
    <property type="molecule type" value="Genomic_DNA"/>
</dbReference>
<feature type="region of interest" description="Disordered" evidence="1">
    <location>
        <begin position="148"/>
        <end position="170"/>
    </location>
</feature>
<dbReference type="AlphaFoldDB" id="A0A2U1PU94"/>
<dbReference type="Pfam" id="PF14214">
    <property type="entry name" value="Helitron_like_N"/>
    <property type="match status" value="1"/>
</dbReference>
<dbReference type="Proteomes" id="UP000245207">
    <property type="component" value="Unassembled WGS sequence"/>
</dbReference>
<evidence type="ECO:0000313" key="4">
    <source>
        <dbReference type="Proteomes" id="UP000245207"/>
    </source>
</evidence>
<protein>
    <recommendedName>
        <fullName evidence="2">Helitron helicase-like domain-containing protein</fullName>
    </recommendedName>
</protein>
<keyword evidence="4" id="KW-1185">Reference proteome</keyword>
<dbReference type="InterPro" id="IPR025476">
    <property type="entry name" value="Helitron_helicase-like"/>
</dbReference>
<feature type="domain" description="Helitron helicase-like" evidence="2">
    <location>
        <begin position="2"/>
        <end position="62"/>
    </location>
</feature>
<gene>
    <name evidence="3" type="ORF">CTI12_AA111960</name>
</gene>
<dbReference type="PANTHER" id="PTHR45786">
    <property type="entry name" value="DNA BINDING PROTEIN-LIKE"/>
    <property type="match status" value="1"/>
</dbReference>
<comment type="caution">
    <text evidence="3">The sequence shown here is derived from an EMBL/GenBank/DDBJ whole genome shotgun (WGS) entry which is preliminary data.</text>
</comment>
<sequence length="192" mass="22191">MDRPNQENLFTWGGRLFQQFLVDGYTMVETERLYFHRAKQSKLRCDTYSNIRHSIASGNTYPTALVMAGNNKRSRSVGKLVNKKKRAKKPSFQGESSNVNTLEKGKEQEEVFNIEEWYAEWCAERKKAARKASMLQNAKLDAEFRRTKPRVASVKKDADDDGVFSEEERSDPIDYDNLHLAFDPEKSPKINC</sequence>
<evidence type="ECO:0000256" key="1">
    <source>
        <dbReference type="SAM" id="MobiDB-lite"/>
    </source>
</evidence>
<name>A0A2U1PU94_ARTAN</name>
<feature type="compositionally biased region" description="Basic residues" evidence="1">
    <location>
        <begin position="80"/>
        <end position="89"/>
    </location>
</feature>
<evidence type="ECO:0000259" key="2">
    <source>
        <dbReference type="Pfam" id="PF14214"/>
    </source>
</evidence>